<protein>
    <submittedName>
        <fullName evidence="3">ArsR family transcriptional regulator</fullName>
    </submittedName>
</protein>
<proteinExistence type="predicted"/>
<dbReference type="AlphaFoldDB" id="A0A3D9XMG3"/>
<dbReference type="PANTHER" id="PTHR43428:SF1">
    <property type="entry name" value="ARSENATE REDUCTASE"/>
    <property type="match status" value="1"/>
</dbReference>
<dbReference type="PANTHER" id="PTHR43428">
    <property type="entry name" value="ARSENATE REDUCTASE"/>
    <property type="match status" value="1"/>
</dbReference>
<dbReference type="CDD" id="cd00090">
    <property type="entry name" value="HTH_ARSR"/>
    <property type="match status" value="1"/>
</dbReference>
<dbReference type="Pfam" id="PF12840">
    <property type="entry name" value="HTH_20"/>
    <property type="match status" value="1"/>
</dbReference>
<dbReference type="InterPro" id="IPR023485">
    <property type="entry name" value="Ptyr_pPase"/>
</dbReference>
<dbReference type="Gene3D" id="1.10.10.10">
    <property type="entry name" value="Winged helix-like DNA-binding domain superfamily/Winged helix DNA-binding domain"/>
    <property type="match status" value="1"/>
</dbReference>
<keyword evidence="1" id="KW-0059">Arsenical resistance</keyword>
<dbReference type="SMART" id="SM00226">
    <property type="entry name" value="LMWPc"/>
    <property type="match status" value="1"/>
</dbReference>
<gene>
    <name evidence="3" type="ORF">BDD41_2979</name>
</gene>
<organism evidence="3 4">
    <name type="scientific">Paracoccus versutus</name>
    <name type="common">Thiobacillus versutus</name>
    <dbReference type="NCBI Taxonomy" id="34007"/>
    <lineage>
        <taxon>Bacteria</taxon>
        <taxon>Pseudomonadati</taxon>
        <taxon>Pseudomonadota</taxon>
        <taxon>Alphaproteobacteria</taxon>
        <taxon>Rhodobacterales</taxon>
        <taxon>Paracoccaceae</taxon>
        <taxon>Paracoccus</taxon>
    </lineage>
</organism>
<name>A0A3D9XMG3_PARVE</name>
<evidence type="ECO:0000256" key="1">
    <source>
        <dbReference type="ARBA" id="ARBA00022849"/>
    </source>
</evidence>
<dbReference type="Pfam" id="PF01451">
    <property type="entry name" value="LMWPc"/>
    <property type="match status" value="1"/>
</dbReference>
<dbReference type="CDD" id="cd16345">
    <property type="entry name" value="LMWP_ArsC"/>
    <property type="match status" value="1"/>
</dbReference>
<reference evidence="3 4" key="1">
    <citation type="submission" date="2018-08" db="EMBL/GenBank/DDBJ databases">
        <title>Genomic Encyclopedia of Archaeal and Bacterial Type Strains, Phase II (KMG-II): from individual species to whole genera.</title>
        <authorList>
            <person name="Goeker M."/>
        </authorList>
    </citation>
    <scope>NUCLEOTIDE SEQUENCE [LARGE SCALE GENOMIC DNA]</scope>
    <source>
        <strain evidence="3 4">DSM 17099</strain>
    </source>
</reference>
<dbReference type="SMART" id="SM00418">
    <property type="entry name" value="HTH_ARSR"/>
    <property type="match status" value="1"/>
</dbReference>
<dbReference type="InterPro" id="IPR011991">
    <property type="entry name" value="ArsR-like_HTH"/>
</dbReference>
<evidence type="ECO:0000259" key="2">
    <source>
        <dbReference type="PROSITE" id="PS50987"/>
    </source>
</evidence>
<evidence type="ECO:0000313" key="3">
    <source>
        <dbReference type="EMBL" id="REF70253.1"/>
    </source>
</evidence>
<dbReference type="InterPro" id="IPR001845">
    <property type="entry name" value="HTH_ArsR_DNA-bd_dom"/>
</dbReference>
<dbReference type="InterPro" id="IPR036388">
    <property type="entry name" value="WH-like_DNA-bd_sf"/>
</dbReference>
<dbReference type="InterPro" id="IPR036196">
    <property type="entry name" value="Ptyr_pPase_sf"/>
</dbReference>
<dbReference type="GO" id="GO:0003700">
    <property type="term" value="F:DNA-binding transcription factor activity"/>
    <property type="evidence" value="ECO:0007669"/>
    <property type="project" value="InterPro"/>
</dbReference>
<dbReference type="InterPro" id="IPR036390">
    <property type="entry name" value="WH_DNA-bd_sf"/>
</dbReference>
<dbReference type="Proteomes" id="UP000256941">
    <property type="component" value="Unassembled WGS sequence"/>
</dbReference>
<dbReference type="Gene3D" id="3.40.50.2300">
    <property type="match status" value="1"/>
</dbReference>
<dbReference type="RefSeq" id="WP_116222224.1">
    <property type="nucleotide sequence ID" value="NZ_CP038197.1"/>
</dbReference>
<dbReference type="SUPFAM" id="SSF52788">
    <property type="entry name" value="Phosphotyrosine protein phosphatases I"/>
    <property type="match status" value="1"/>
</dbReference>
<dbReference type="GO" id="GO:0046685">
    <property type="term" value="P:response to arsenic-containing substance"/>
    <property type="evidence" value="ECO:0007669"/>
    <property type="project" value="UniProtKB-KW"/>
</dbReference>
<dbReference type="SUPFAM" id="SSF46785">
    <property type="entry name" value="Winged helix' DNA-binding domain"/>
    <property type="match status" value="1"/>
</dbReference>
<dbReference type="EMBL" id="QTUJ01000002">
    <property type="protein sequence ID" value="REF70253.1"/>
    <property type="molecule type" value="Genomic_DNA"/>
</dbReference>
<dbReference type="PROSITE" id="PS50987">
    <property type="entry name" value="HTH_ARSR_2"/>
    <property type="match status" value="1"/>
</dbReference>
<comment type="caution">
    <text evidence="3">The sequence shown here is derived from an EMBL/GenBank/DDBJ whole genome shotgun (WGS) entry which is preliminary data.</text>
</comment>
<feature type="domain" description="HTH arsR-type" evidence="2">
    <location>
        <begin position="1"/>
        <end position="95"/>
    </location>
</feature>
<sequence length="285" mass="30774">MEKNRVLDTLAALAHDIRLDVFRLLVQAGPEGRTAGEIADMLNIRANTLSNNLTVLAAAGLVHSAREGRSIRYFAGIEAMRGLLAFLMQDCCGGRPELCQPVLDQIARNGRRPAMTDHPYHVLFLCTGNSARSILAEAILNAEGKGRFRAHSAGSFPKGTVHPLALQLLERRGHDTAGLRSKGWDEFAGPEAPQMDFVFTVCDDAAGEICPVWPGQPMTAHWGLPDPAAATGTEAERHLAFAETYRALKNRISAFVSLPIASLDRLSLQGHVDRIGRAPDAPAEG</sequence>
<evidence type="ECO:0000313" key="4">
    <source>
        <dbReference type="Proteomes" id="UP000256941"/>
    </source>
</evidence>
<accession>A0A3D9XMG3</accession>